<dbReference type="Proteomes" id="UP001060215">
    <property type="component" value="Chromosome 10"/>
</dbReference>
<accession>A0ACC0G967</accession>
<reference evidence="1 2" key="1">
    <citation type="journal article" date="2022" name="Plant J.">
        <title>Chromosome-level genome of Camellia lanceoleosa provides a valuable resource for understanding genome evolution and self-incompatibility.</title>
        <authorList>
            <person name="Gong W."/>
            <person name="Xiao S."/>
            <person name="Wang L."/>
            <person name="Liao Z."/>
            <person name="Chang Y."/>
            <person name="Mo W."/>
            <person name="Hu G."/>
            <person name="Li W."/>
            <person name="Zhao G."/>
            <person name="Zhu H."/>
            <person name="Hu X."/>
            <person name="Ji K."/>
            <person name="Xiang X."/>
            <person name="Song Q."/>
            <person name="Yuan D."/>
            <person name="Jin S."/>
            <person name="Zhang L."/>
        </authorList>
    </citation>
    <scope>NUCLEOTIDE SEQUENCE [LARGE SCALE GENOMIC DNA]</scope>
    <source>
        <strain evidence="1">SQ_2022a</strain>
    </source>
</reference>
<sequence>MWLLGLIYFLGLGLVFGLNFGESLKVPFSVNDVLPALPRQISWPVLNNLHSAVDLLPLLVGSVSPTNGSIEWKGAFFFDNEARLEFTGGDRGLGGGVLHLKVRSFYHLYTCGGDVGHLHKLLGIESSSQRLSLLALPYQKQVSGPSSLEFKRGFSIGIGTILRRAAYVVSVAAKHAYAAAASTQGSNEEISPQVDDKYQYSCDDKDNRVHGWICSNPAVGFWMITPSDELRTGGPVKQDFTSHVGPTTLSMFFSTHYAGDNLTIKLRDGEPWKKVFGPVLIYLNSISVEEDALTLWEDAKEQMLIETQSWPYDFPLSEDFPHVDQRGTVSGQLLVRDK</sequence>
<evidence type="ECO:0000313" key="1">
    <source>
        <dbReference type="EMBL" id="KAI7997663.1"/>
    </source>
</evidence>
<evidence type="ECO:0000313" key="2">
    <source>
        <dbReference type="Proteomes" id="UP001060215"/>
    </source>
</evidence>
<protein>
    <submittedName>
        <fullName evidence="1">Uncharacterized protein</fullName>
    </submittedName>
</protein>
<name>A0ACC0G967_9ERIC</name>
<dbReference type="EMBL" id="CM045767">
    <property type="protein sequence ID" value="KAI7997663.1"/>
    <property type="molecule type" value="Genomic_DNA"/>
</dbReference>
<keyword evidence="2" id="KW-1185">Reference proteome</keyword>
<comment type="caution">
    <text evidence="1">The sequence shown here is derived from an EMBL/GenBank/DDBJ whole genome shotgun (WGS) entry which is preliminary data.</text>
</comment>
<organism evidence="1 2">
    <name type="scientific">Camellia lanceoleosa</name>
    <dbReference type="NCBI Taxonomy" id="1840588"/>
    <lineage>
        <taxon>Eukaryota</taxon>
        <taxon>Viridiplantae</taxon>
        <taxon>Streptophyta</taxon>
        <taxon>Embryophyta</taxon>
        <taxon>Tracheophyta</taxon>
        <taxon>Spermatophyta</taxon>
        <taxon>Magnoliopsida</taxon>
        <taxon>eudicotyledons</taxon>
        <taxon>Gunneridae</taxon>
        <taxon>Pentapetalae</taxon>
        <taxon>asterids</taxon>
        <taxon>Ericales</taxon>
        <taxon>Theaceae</taxon>
        <taxon>Camellia</taxon>
    </lineage>
</organism>
<gene>
    <name evidence="1" type="ORF">LOK49_LG10G02614</name>
</gene>
<proteinExistence type="predicted"/>